<dbReference type="HOGENOM" id="CLU_388288_0_0_1"/>
<dbReference type="AlphaFoldDB" id="K5WTB8"/>
<dbReference type="OrthoDB" id="3243413at2759"/>
<feature type="compositionally biased region" description="Polar residues" evidence="1">
    <location>
        <begin position="490"/>
        <end position="500"/>
    </location>
</feature>
<feature type="compositionally biased region" description="Low complexity" evidence="1">
    <location>
        <begin position="471"/>
        <end position="489"/>
    </location>
</feature>
<gene>
    <name evidence="2" type="ORF">PHACADRAFT_148424</name>
</gene>
<proteinExistence type="predicted"/>
<sequence>MSRREKTPPPPDDEPKYFTVVHPYPPHANMELLADQKEFAFWIASCTGKEPFLAFFYKPASPNMIIIEVMRNFPNFDRLLGEHRWSEVFQNPAPENRERVSKVFYCKYNTGREVQKYGWKCIFVREQWFSEWNPVNRLISYPYPETHWCAVPPEDATNEPLCRPLPVKDFQPPPKPVLHLPPVGAEGWQEARRSATNGNARKNGAPGQTPKTNATQRGTLVSPVTRRPNAWGSGASPSVLAAPAPEYAAPPGLARPNMGGFSSAWSSSRSAASSAWTVTSAPSRTSSVAGSSTESDGGSIGQTPAVSEYPDRASIVDPDGDDMVSLMESLVMDGAPSEFGTDAWGSGQYAYDQEQFAAPDEDAEENLWADNAVEEKLAGPTELLCKAHGVICKKGICREYARQLRELERKKAEDEKTKAAAERKANKKKAKAQAAPASDSTSSPSAAGQPQQKQKQPDQKIEFTQPRSKPAHLAKAASASSAKNDGSSAPETSGAPQTGRSRPAHLAAGRPGAAAGGADEKTPTARPARGRKMNAAANKDDSTPPSAVDQHANNGRGTEPARDAKARRTGGPPKLASAKGKGKEKKSWADQMEDDDTQSVASFSTNGGWGKSAESTWG</sequence>
<feature type="compositionally biased region" description="Low complexity" evidence="1">
    <location>
        <begin position="432"/>
        <end position="454"/>
    </location>
</feature>
<dbReference type="Proteomes" id="UP000008370">
    <property type="component" value="Unassembled WGS sequence"/>
</dbReference>
<dbReference type="KEGG" id="pco:PHACADRAFT_148424"/>
<feature type="compositionally biased region" description="Polar residues" evidence="1">
    <location>
        <begin position="284"/>
        <end position="305"/>
    </location>
</feature>
<feature type="region of interest" description="Disordered" evidence="1">
    <location>
        <begin position="189"/>
        <end position="239"/>
    </location>
</feature>
<evidence type="ECO:0000313" key="3">
    <source>
        <dbReference type="Proteomes" id="UP000008370"/>
    </source>
</evidence>
<organism evidence="2 3">
    <name type="scientific">Phanerochaete carnosa (strain HHB-10118-sp)</name>
    <name type="common">White-rot fungus</name>
    <name type="synonym">Peniophora carnosa</name>
    <dbReference type="NCBI Taxonomy" id="650164"/>
    <lineage>
        <taxon>Eukaryota</taxon>
        <taxon>Fungi</taxon>
        <taxon>Dikarya</taxon>
        <taxon>Basidiomycota</taxon>
        <taxon>Agaricomycotina</taxon>
        <taxon>Agaricomycetes</taxon>
        <taxon>Polyporales</taxon>
        <taxon>Phanerochaetaceae</taxon>
        <taxon>Phanerochaete</taxon>
    </lineage>
</organism>
<feature type="compositionally biased region" description="Basic and acidic residues" evidence="1">
    <location>
        <begin position="409"/>
        <end position="424"/>
    </location>
</feature>
<reference evidence="2 3" key="1">
    <citation type="journal article" date="2012" name="BMC Genomics">
        <title>Comparative genomics of the white-rot fungi, Phanerochaete carnosa and P. chrysosporium, to elucidate the genetic basis of the distinct wood types they colonize.</title>
        <authorList>
            <person name="Suzuki H."/>
            <person name="MacDonald J."/>
            <person name="Syed K."/>
            <person name="Salamov A."/>
            <person name="Hori C."/>
            <person name="Aerts A."/>
            <person name="Henrissat B."/>
            <person name="Wiebenga A."/>
            <person name="vanKuyk P.A."/>
            <person name="Barry K."/>
            <person name="Lindquist E."/>
            <person name="LaButti K."/>
            <person name="Lapidus A."/>
            <person name="Lucas S."/>
            <person name="Coutinho P."/>
            <person name="Gong Y."/>
            <person name="Samejima M."/>
            <person name="Mahadevan R."/>
            <person name="Abou-Zaid M."/>
            <person name="de Vries R.P."/>
            <person name="Igarashi K."/>
            <person name="Yadav J.S."/>
            <person name="Grigoriev I.V."/>
            <person name="Master E.R."/>
        </authorList>
    </citation>
    <scope>NUCLEOTIDE SEQUENCE [LARGE SCALE GENOMIC DNA]</scope>
    <source>
        <strain evidence="2 3">HHB-10118-sp</strain>
    </source>
</reference>
<name>K5WTB8_PHACS</name>
<protein>
    <submittedName>
        <fullName evidence="2">Uncharacterized protein</fullName>
    </submittedName>
</protein>
<feature type="region of interest" description="Disordered" evidence="1">
    <location>
        <begin position="278"/>
        <end position="314"/>
    </location>
</feature>
<feature type="compositionally biased region" description="Low complexity" evidence="1">
    <location>
        <begin position="504"/>
        <end position="517"/>
    </location>
</feature>
<dbReference type="GeneID" id="18908754"/>
<dbReference type="EMBL" id="JH930474">
    <property type="protein sequence ID" value="EKM53677.1"/>
    <property type="molecule type" value="Genomic_DNA"/>
</dbReference>
<dbReference type="InParanoid" id="K5WTB8"/>
<keyword evidence="3" id="KW-1185">Reference proteome</keyword>
<dbReference type="RefSeq" id="XP_007398361.1">
    <property type="nucleotide sequence ID" value="XM_007398299.1"/>
</dbReference>
<feature type="region of interest" description="Disordered" evidence="1">
    <location>
        <begin position="409"/>
        <end position="618"/>
    </location>
</feature>
<accession>K5WTB8</accession>
<evidence type="ECO:0000313" key="2">
    <source>
        <dbReference type="EMBL" id="EKM53677.1"/>
    </source>
</evidence>
<feature type="compositionally biased region" description="Polar residues" evidence="1">
    <location>
        <begin position="209"/>
        <end position="219"/>
    </location>
</feature>
<evidence type="ECO:0000256" key="1">
    <source>
        <dbReference type="SAM" id="MobiDB-lite"/>
    </source>
</evidence>